<gene>
    <name evidence="6" type="ORF">GCN75_20445</name>
</gene>
<name>A0A6I1I695_9BURK</name>
<proteinExistence type="predicted"/>
<reference evidence="6 7" key="1">
    <citation type="submission" date="2019-10" db="EMBL/GenBank/DDBJ databases">
        <title>Three novel species isolated from a subtropical stream in China.</title>
        <authorList>
            <person name="Lu H."/>
        </authorList>
    </citation>
    <scope>NUCLEOTIDE SEQUENCE [LARGE SCALE GENOMIC DNA]</scope>
    <source>
        <strain evidence="6 7">FT13W</strain>
    </source>
</reference>
<feature type="chain" id="PRO_5026216158" evidence="5">
    <location>
        <begin position="27"/>
        <end position="529"/>
    </location>
</feature>
<keyword evidence="3" id="KW-0998">Cell outer membrane</keyword>
<dbReference type="RefSeq" id="WP_152284044.1">
    <property type="nucleotide sequence ID" value="NZ_WFLI01000027.1"/>
</dbReference>
<sequence>MMPASPVLTIATRTLLLCALAMPAHAQEAAPPVPPSVQAGAQQGGPVAGVTHGDFSTELGQGGQHSVRGALTHDQGGMSLDVAIDGQRNGNYRDGSVFHQHGFSGGAEWKGRQGRFGFSADQLNQDTRYPAPEAPFLALLAARPEDLYRYEVRRASAFVQRYVGNFELGVELSQREKHATARYAGEDGSSESTYSSRRRQLASRVRHYGKVGSVGTDTEVGLDLMQWERRSGRAAPGRDGDGQRRQYSRALLLREELAFSGAYAPRLLLGLRHEQFQLDPADLPAGGSDWENQNAWDVQGSLQLRPQLSVYAKTGRSYRIDDDGYTRAGYRPLAGQLRRETEVGATFGDAVRSASVRIFSERLSNQIVFDQSLGQLGFAGNLDPSRRDGIAIEASMALARDWRLDGQLRQVHARYDDYAYDGPDIALVPKTLASLRLYWTGQAGASADVGVQWLRALRYGQDFDNSCLAQVPAFATVDGRYVRKLGAWELELAGSNLANRRHYGDAPGCRSSIYLKDARQLRVSARYHF</sequence>
<dbReference type="Proteomes" id="UP000468717">
    <property type="component" value="Unassembled WGS sequence"/>
</dbReference>
<evidence type="ECO:0000256" key="5">
    <source>
        <dbReference type="SAM" id="SignalP"/>
    </source>
</evidence>
<feature type="region of interest" description="Disordered" evidence="4">
    <location>
        <begin position="31"/>
        <end position="72"/>
    </location>
</feature>
<feature type="signal peptide" evidence="5">
    <location>
        <begin position="1"/>
        <end position="26"/>
    </location>
</feature>
<evidence type="ECO:0000256" key="4">
    <source>
        <dbReference type="SAM" id="MobiDB-lite"/>
    </source>
</evidence>
<dbReference type="SUPFAM" id="SSF56935">
    <property type="entry name" value="Porins"/>
    <property type="match status" value="1"/>
</dbReference>
<organism evidence="6 7">
    <name type="scientific">Janthinobacterium violaceinigrum</name>
    <dbReference type="NCBI Taxonomy" id="2654252"/>
    <lineage>
        <taxon>Bacteria</taxon>
        <taxon>Pseudomonadati</taxon>
        <taxon>Pseudomonadota</taxon>
        <taxon>Betaproteobacteria</taxon>
        <taxon>Burkholderiales</taxon>
        <taxon>Oxalobacteraceae</taxon>
        <taxon>Janthinobacterium</taxon>
    </lineage>
</organism>
<keyword evidence="2" id="KW-0472">Membrane</keyword>
<evidence type="ECO:0000313" key="7">
    <source>
        <dbReference type="Proteomes" id="UP000468717"/>
    </source>
</evidence>
<evidence type="ECO:0000313" key="6">
    <source>
        <dbReference type="EMBL" id="KAB8063017.1"/>
    </source>
</evidence>
<keyword evidence="5" id="KW-0732">Signal</keyword>
<comment type="subcellular location">
    <subcellularLocation>
        <location evidence="1">Cell outer membrane</location>
    </subcellularLocation>
</comment>
<keyword evidence="7" id="KW-1185">Reference proteome</keyword>
<evidence type="ECO:0000256" key="2">
    <source>
        <dbReference type="ARBA" id="ARBA00023136"/>
    </source>
</evidence>
<evidence type="ECO:0000256" key="1">
    <source>
        <dbReference type="ARBA" id="ARBA00004442"/>
    </source>
</evidence>
<dbReference type="InterPro" id="IPR036942">
    <property type="entry name" value="Beta-barrel_TonB_sf"/>
</dbReference>
<dbReference type="EMBL" id="WFLI01000027">
    <property type="protein sequence ID" value="KAB8063017.1"/>
    <property type="molecule type" value="Genomic_DNA"/>
</dbReference>
<comment type="caution">
    <text evidence="6">The sequence shown here is derived from an EMBL/GenBank/DDBJ whole genome shotgun (WGS) entry which is preliminary data.</text>
</comment>
<protein>
    <submittedName>
        <fullName evidence="6">Uncharacterized protein</fullName>
    </submittedName>
</protein>
<accession>A0A6I1I695</accession>
<dbReference type="GO" id="GO:0009279">
    <property type="term" value="C:cell outer membrane"/>
    <property type="evidence" value="ECO:0007669"/>
    <property type="project" value="UniProtKB-SubCell"/>
</dbReference>
<evidence type="ECO:0000256" key="3">
    <source>
        <dbReference type="ARBA" id="ARBA00023237"/>
    </source>
</evidence>
<dbReference type="Gene3D" id="2.40.170.20">
    <property type="entry name" value="TonB-dependent receptor, beta-barrel domain"/>
    <property type="match status" value="1"/>
</dbReference>
<dbReference type="AlphaFoldDB" id="A0A6I1I695"/>